<evidence type="ECO:0000313" key="2">
    <source>
        <dbReference type="Proteomes" id="UP000322553"/>
    </source>
</evidence>
<proteinExistence type="predicted"/>
<name>A0A1S1NXN2_9GAMM</name>
<dbReference type="EMBL" id="CP043420">
    <property type="protein sequence ID" value="QEL10877.1"/>
    <property type="molecule type" value="Genomic_DNA"/>
</dbReference>
<dbReference type="NCBIfam" id="TIGR01560">
    <property type="entry name" value="put_DNA_pack"/>
    <property type="match status" value="1"/>
</dbReference>
<protein>
    <submittedName>
        <fullName evidence="1">Phage gp6-like head-tail connector protein</fullName>
    </submittedName>
</protein>
<dbReference type="KEGG" id="kuy:FY550_06875"/>
<gene>
    <name evidence="1" type="ORF">FY550_06875</name>
</gene>
<sequence>MLELDIIKQQLRLEPEYSDEDDLLTSYSNAARRHIERSTRRKIYETINAEGYAEDPDALLFGEDIQLAMLLLISHWYENREAAVPGVSISELPMGVEVLIHPYRIYGVG</sequence>
<dbReference type="Pfam" id="PF05135">
    <property type="entry name" value="Phage_connect_1"/>
    <property type="match status" value="1"/>
</dbReference>
<dbReference type="CDD" id="cd08054">
    <property type="entry name" value="gp6"/>
    <property type="match status" value="1"/>
</dbReference>
<dbReference type="InterPro" id="IPR006450">
    <property type="entry name" value="Phage_HK97_gp6-like"/>
</dbReference>
<dbReference type="AlphaFoldDB" id="A0A1S1NXN2"/>
<dbReference type="InterPro" id="IPR021146">
    <property type="entry name" value="Phage_gp6-like_head-tail"/>
</dbReference>
<organism evidence="1 2">
    <name type="scientific">Kushneria phosphatilytica</name>
    <dbReference type="NCBI Taxonomy" id="657387"/>
    <lineage>
        <taxon>Bacteria</taxon>
        <taxon>Pseudomonadati</taxon>
        <taxon>Pseudomonadota</taxon>
        <taxon>Gammaproteobacteria</taxon>
        <taxon>Oceanospirillales</taxon>
        <taxon>Halomonadaceae</taxon>
        <taxon>Kushneria</taxon>
    </lineage>
</organism>
<dbReference type="STRING" id="657387.BH688_03110"/>
<evidence type="ECO:0000313" key="1">
    <source>
        <dbReference type="EMBL" id="QEL10877.1"/>
    </source>
</evidence>
<dbReference type="Proteomes" id="UP000322553">
    <property type="component" value="Chromosome"/>
</dbReference>
<dbReference type="Gene3D" id="1.10.3230.30">
    <property type="entry name" value="Phage gp6-like head-tail connector protein"/>
    <property type="match status" value="1"/>
</dbReference>
<keyword evidence="2" id="KW-1185">Reference proteome</keyword>
<dbReference type="RefSeq" id="WP_070977137.1">
    <property type="nucleotide sequence ID" value="NZ_CP043420.1"/>
</dbReference>
<reference evidence="1 2" key="1">
    <citation type="submission" date="2019-08" db="EMBL/GenBank/DDBJ databases">
        <title>Complete genome sequence of Kushneria sp. YCWA18, a halophilic phosphate-solubilizing bacterium isolated from Daqiao saltern in China.</title>
        <authorList>
            <person name="Du G.-X."/>
            <person name="Qu L.-Y."/>
        </authorList>
    </citation>
    <scope>NUCLEOTIDE SEQUENCE [LARGE SCALE GENOMIC DNA]</scope>
    <source>
        <strain evidence="1 2">YCWA18</strain>
    </source>
</reference>
<accession>A0A1S1NXN2</accession>
<dbReference type="OrthoDB" id="8452319at2"/>